<reference evidence="1" key="1">
    <citation type="submission" date="2021-03" db="EMBL/GenBank/DDBJ databases">
        <title>Evolutionary priming and transition to the ectomycorrhizal habit in an iconic lineage of mushroom-forming fungi: is preadaptation a requirement?</title>
        <authorList>
            <consortium name="DOE Joint Genome Institute"/>
            <person name="Looney B.P."/>
            <person name="Miyauchi S."/>
            <person name="Morin E."/>
            <person name="Drula E."/>
            <person name="Courty P.E."/>
            <person name="Chicoki N."/>
            <person name="Fauchery L."/>
            <person name="Kohler A."/>
            <person name="Kuo A."/>
            <person name="LaButti K."/>
            <person name="Pangilinan J."/>
            <person name="Lipzen A."/>
            <person name="Riley R."/>
            <person name="Andreopoulos W."/>
            <person name="He G."/>
            <person name="Johnson J."/>
            <person name="Barry K.W."/>
            <person name="Grigoriev I.V."/>
            <person name="Nagy L."/>
            <person name="Hibbett D."/>
            <person name="Henrissat B."/>
            <person name="Matheny P.B."/>
            <person name="Labbe J."/>
            <person name="Martin A.F."/>
        </authorList>
    </citation>
    <scope>NUCLEOTIDE SEQUENCE</scope>
    <source>
        <strain evidence="1">BPL698</strain>
    </source>
</reference>
<keyword evidence="2" id="KW-1185">Reference proteome</keyword>
<protein>
    <submittedName>
        <fullName evidence="1">Uncharacterized protein</fullName>
    </submittedName>
</protein>
<gene>
    <name evidence="1" type="ORF">F5148DRAFT_1284056</name>
</gene>
<comment type="caution">
    <text evidence="1">The sequence shown here is derived from an EMBL/GenBank/DDBJ whole genome shotgun (WGS) entry which is preliminary data.</text>
</comment>
<dbReference type="Proteomes" id="UP001207468">
    <property type="component" value="Unassembled WGS sequence"/>
</dbReference>
<organism evidence="1 2">
    <name type="scientific">Russula earlei</name>
    <dbReference type="NCBI Taxonomy" id="71964"/>
    <lineage>
        <taxon>Eukaryota</taxon>
        <taxon>Fungi</taxon>
        <taxon>Dikarya</taxon>
        <taxon>Basidiomycota</taxon>
        <taxon>Agaricomycotina</taxon>
        <taxon>Agaricomycetes</taxon>
        <taxon>Russulales</taxon>
        <taxon>Russulaceae</taxon>
        <taxon>Russula</taxon>
    </lineage>
</organism>
<evidence type="ECO:0000313" key="2">
    <source>
        <dbReference type="Proteomes" id="UP001207468"/>
    </source>
</evidence>
<name>A0ACC0UA06_9AGAM</name>
<dbReference type="EMBL" id="JAGFNK010000091">
    <property type="protein sequence ID" value="KAI9508438.1"/>
    <property type="molecule type" value="Genomic_DNA"/>
</dbReference>
<proteinExistence type="predicted"/>
<evidence type="ECO:0000313" key="1">
    <source>
        <dbReference type="EMBL" id="KAI9508438.1"/>
    </source>
</evidence>
<sequence>MSSAAQFTFSEREGLVLLAQTSALSASAIIGLLSYITYSAVTIRRGARRRWKIGGTAEVLFLNQLAADLVQVIGGLMNIKWAVDGTVSTGSFCVAQGVFKHASHVVTALSTLAIAFYTLYVLCFSGDPQVTDENEDDERRKSLRRGLIFVACLWAAVGLLVAINISADGAYHLYGPAGYWCWIVSTHPVQRIVADYLFMWITAGINIVIYSILFLYIKGYIATKGWRIYRPNVRKEISDLASKRAYGLLYYPAVYIIGVLPLSIVRYRTFAHHYIPSDAIIFVDIVYLANGLFNVILFSITRPFLLPHDLQSPHGSLEVQPSEGPIHDAASNGPPSITHCNVPIDCNRKSFNSSGGYTSGAEEHEIREKTPSIHAQCDL</sequence>
<accession>A0ACC0UA06</accession>